<dbReference type="EMBL" id="JBHSMH010000008">
    <property type="protein sequence ID" value="MFC5468286.1"/>
    <property type="molecule type" value="Genomic_DNA"/>
</dbReference>
<evidence type="ECO:0000313" key="3">
    <source>
        <dbReference type="Proteomes" id="UP001596105"/>
    </source>
</evidence>
<dbReference type="Proteomes" id="UP001596105">
    <property type="component" value="Unassembled WGS sequence"/>
</dbReference>
<organism evidence="2 3">
    <name type="scientific">Cohnella suwonensis</name>
    <dbReference type="NCBI Taxonomy" id="696072"/>
    <lineage>
        <taxon>Bacteria</taxon>
        <taxon>Bacillati</taxon>
        <taxon>Bacillota</taxon>
        <taxon>Bacilli</taxon>
        <taxon>Bacillales</taxon>
        <taxon>Paenibacillaceae</taxon>
        <taxon>Cohnella</taxon>
    </lineage>
</organism>
<accession>A0ABW0LUR9</accession>
<keyword evidence="1" id="KW-0732">Signal</keyword>
<sequence length="248" mass="26879">MKKTIAMALGLFILLSANVSAHGVTMAAATEKSAGLTVQVNGVEVVSAANHQSKDGKAYVSVKAFADLFDKTYSVNKERQTAEFNGKTIATRVKSGEPTAWVRDLANAVGAQNVSWDKAKQEIYVLALPEGSVKISEVVPAMGEHWANPQAGELPIGPIYGVYNGKLVFLEYMIAQDDFVKGNSHANLSGMKGVPAPAVVQMDVEFQATGHEGFEGKRQTFPTFKPANRYEIILLRISQGRIFYGQKR</sequence>
<evidence type="ECO:0008006" key="4">
    <source>
        <dbReference type="Google" id="ProtNLM"/>
    </source>
</evidence>
<reference evidence="3" key="1">
    <citation type="journal article" date="2019" name="Int. J. Syst. Evol. Microbiol.">
        <title>The Global Catalogue of Microorganisms (GCM) 10K type strain sequencing project: providing services to taxonomists for standard genome sequencing and annotation.</title>
        <authorList>
            <consortium name="The Broad Institute Genomics Platform"/>
            <consortium name="The Broad Institute Genome Sequencing Center for Infectious Disease"/>
            <person name="Wu L."/>
            <person name="Ma J."/>
        </authorList>
    </citation>
    <scope>NUCLEOTIDE SEQUENCE [LARGE SCALE GENOMIC DNA]</scope>
    <source>
        <strain evidence="3">CCUG 57113</strain>
    </source>
</reference>
<protein>
    <recommendedName>
        <fullName evidence="4">Copper amine oxidase-like N-terminal domain-containing protein</fullName>
    </recommendedName>
</protein>
<proteinExistence type="predicted"/>
<name>A0ABW0LUR9_9BACL</name>
<comment type="caution">
    <text evidence="2">The sequence shown here is derived from an EMBL/GenBank/DDBJ whole genome shotgun (WGS) entry which is preliminary data.</text>
</comment>
<evidence type="ECO:0000256" key="1">
    <source>
        <dbReference type="SAM" id="SignalP"/>
    </source>
</evidence>
<dbReference type="RefSeq" id="WP_378081533.1">
    <property type="nucleotide sequence ID" value="NZ_JBHSMH010000008.1"/>
</dbReference>
<evidence type="ECO:0000313" key="2">
    <source>
        <dbReference type="EMBL" id="MFC5468286.1"/>
    </source>
</evidence>
<feature type="chain" id="PRO_5045889040" description="Copper amine oxidase-like N-terminal domain-containing protein" evidence="1">
    <location>
        <begin position="22"/>
        <end position="248"/>
    </location>
</feature>
<gene>
    <name evidence="2" type="ORF">ACFPPD_06100</name>
</gene>
<feature type="non-terminal residue" evidence="2">
    <location>
        <position position="248"/>
    </location>
</feature>
<dbReference type="Gene3D" id="3.30.200.270">
    <property type="match status" value="1"/>
</dbReference>
<feature type="signal peptide" evidence="1">
    <location>
        <begin position="1"/>
        <end position="21"/>
    </location>
</feature>
<keyword evidence="3" id="KW-1185">Reference proteome</keyword>